<dbReference type="PROSITE" id="PS51257">
    <property type="entry name" value="PROKAR_LIPOPROTEIN"/>
    <property type="match status" value="1"/>
</dbReference>
<evidence type="ECO:0000313" key="7">
    <source>
        <dbReference type="EMBL" id="MFD2512317.1"/>
    </source>
</evidence>
<evidence type="ECO:0000256" key="3">
    <source>
        <dbReference type="ARBA" id="ARBA00023277"/>
    </source>
</evidence>
<accession>A0ABW5IFJ5</accession>
<dbReference type="EMBL" id="JBHULU010000001">
    <property type="protein sequence ID" value="MFD2512317.1"/>
    <property type="molecule type" value="Genomic_DNA"/>
</dbReference>
<protein>
    <recommendedName>
        <fullName evidence="9">BNR/Asp-box repeat-containing protein</fullName>
    </recommendedName>
</protein>
<name>A0ABW5IFJ5_9BACT</name>
<evidence type="ECO:0000256" key="6">
    <source>
        <dbReference type="ARBA" id="ARBA00037986"/>
    </source>
</evidence>
<keyword evidence="2" id="KW-0378">Hydrolase</keyword>
<dbReference type="Proteomes" id="UP001597544">
    <property type="component" value="Unassembled WGS sequence"/>
</dbReference>
<sequence>MRETTLKLLKYFFPVALLIGCTVEGFSQQDFIWKNVPVGGGGYVTGIVIHPSDPNVMYIRTDVGGLFKWDPTKKMWLPKTDMFSADQRPYYSVDGVALDPNDKNVVYMCAGNSYLSGIFKSKDGGSTWTKVKKLSFLGNGKLRYFGEPIQVDPNDSQTIYSGSRNDGLVKSKDGGTTWARIESVPSGATDIGIRSVAIDKCTIIDGRSRKVYVAVYNRGIYMSNDGGKVFSLMPGSPLQPSRIVVANNGTLYITSSTGVTKFNGSWHDISPDTHHYNAIDVADDDPEKIIVVADRGTPDINPHKLSIYCSTNGGKSWISVLPKSKVRYAAPWYTKERFSSATASVKFDPLNSNKVYLTDWYQVMRTNNITLSTVSWEQLIVGLEEMVVYAMVAPPYSKGKAPLVSFVRDNKGFRHYSLEEYPTSQINFSSGNGLDFCESDPNFMFGVSYKNKKGNAAYSTDNGVTWTKVTCAFGRLGKVAYSATNTNLVVVVPEDNAPVRSLNKGLTWQTTKGAPSGAITNVFKWSVPIASDRVEGSSFYMLYPNGDFYRSNDGGAYWKKTANIGVAGNYIVRAVPGMAGVVWVAATKRGLFCSSSFGDKFERVSGVTSAELIAFGKNVLGRAYPAVYLYGTVKGVTGVFQSVDFGANWVRINNDKLQMGAAPSTMEADREKYGRLFIGTRGRGVFYVECSTGSNQE</sequence>
<keyword evidence="8" id="KW-1185">Reference proteome</keyword>
<comment type="caution">
    <text evidence="7">The sequence shown here is derived from an EMBL/GenBank/DDBJ whole genome shotgun (WGS) entry which is preliminary data.</text>
</comment>
<reference evidence="8" key="1">
    <citation type="journal article" date="2019" name="Int. J. Syst. Evol. Microbiol.">
        <title>The Global Catalogue of Microorganisms (GCM) 10K type strain sequencing project: providing services to taxonomists for standard genome sequencing and annotation.</title>
        <authorList>
            <consortium name="The Broad Institute Genomics Platform"/>
            <consortium name="The Broad Institute Genome Sequencing Center for Infectious Disease"/>
            <person name="Wu L."/>
            <person name="Ma J."/>
        </authorList>
    </citation>
    <scope>NUCLEOTIDE SEQUENCE [LARGE SCALE GENOMIC DNA]</scope>
    <source>
        <strain evidence="8">KCTC 42498</strain>
    </source>
</reference>
<dbReference type="Pfam" id="PF02012">
    <property type="entry name" value="BNR"/>
    <property type="match status" value="1"/>
</dbReference>
<evidence type="ECO:0000256" key="1">
    <source>
        <dbReference type="ARBA" id="ARBA00022729"/>
    </source>
</evidence>
<organism evidence="7 8">
    <name type="scientific">Pontibacter locisalis</name>
    <dbReference type="NCBI Taxonomy" id="1719035"/>
    <lineage>
        <taxon>Bacteria</taxon>
        <taxon>Pseudomonadati</taxon>
        <taxon>Bacteroidota</taxon>
        <taxon>Cytophagia</taxon>
        <taxon>Cytophagales</taxon>
        <taxon>Hymenobacteraceae</taxon>
        <taxon>Pontibacter</taxon>
    </lineage>
</organism>
<dbReference type="InterPro" id="IPR002860">
    <property type="entry name" value="BNR_rpt"/>
</dbReference>
<evidence type="ECO:0000256" key="4">
    <source>
        <dbReference type="ARBA" id="ARBA00023295"/>
    </source>
</evidence>
<keyword evidence="1" id="KW-0732">Signal</keyword>
<proteinExistence type="inferred from homology"/>
<dbReference type="RefSeq" id="WP_377502172.1">
    <property type="nucleotide sequence ID" value="NZ_JBHULU010000001.1"/>
</dbReference>
<evidence type="ECO:0000256" key="2">
    <source>
        <dbReference type="ARBA" id="ARBA00022801"/>
    </source>
</evidence>
<dbReference type="SUPFAM" id="SSF110296">
    <property type="entry name" value="Oligoxyloglucan reducing end-specific cellobiohydrolase"/>
    <property type="match status" value="2"/>
</dbReference>
<comment type="similarity">
    <text evidence="6">Belongs to the glycosyl hydrolase 74 family.</text>
</comment>
<keyword evidence="4" id="KW-0326">Glycosidase</keyword>
<evidence type="ECO:0000256" key="5">
    <source>
        <dbReference type="ARBA" id="ARBA00023326"/>
    </source>
</evidence>
<keyword evidence="5" id="KW-0624">Polysaccharide degradation</keyword>
<dbReference type="PANTHER" id="PTHR43739">
    <property type="entry name" value="XYLOGLUCANASE (EUROFUNG)"/>
    <property type="match status" value="1"/>
</dbReference>
<gene>
    <name evidence="7" type="ORF">ACFSRY_00445</name>
</gene>
<dbReference type="InterPro" id="IPR052025">
    <property type="entry name" value="Xyloglucanase_GH74"/>
</dbReference>
<dbReference type="CDD" id="cd15482">
    <property type="entry name" value="Sialidase_non-viral"/>
    <property type="match status" value="1"/>
</dbReference>
<dbReference type="PANTHER" id="PTHR43739:SF2">
    <property type="entry name" value="OLIGOXYLOGLUCAN-REDUCING END-SPECIFIC XYLOGLUCANASE-RELATED"/>
    <property type="match status" value="1"/>
</dbReference>
<evidence type="ECO:0000313" key="8">
    <source>
        <dbReference type="Proteomes" id="UP001597544"/>
    </source>
</evidence>
<dbReference type="InterPro" id="IPR015943">
    <property type="entry name" value="WD40/YVTN_repeat-like_dom_sf"/>
</dbReference>
<keyword evidence="3" id="KW-0119">Carbohydrate metabolism</keyword>
<evidence type="ECO:0008006" key="9">
    <source>
        <dbReference type="Google" id="ProtNLM"/>
    </source>
</evidence>
<dbReference type="Gene3D" id="2.130.10.10">
    <property type="entry name" value="YVTN repeat-like/Quinoprotein amine dehydrogenase"/>
    <property type="match status" value="2"/>
</dbReference>